<organism evidence="1 2">
    <name type="scientific">Penicillium chrysogenum</name>
    <name type="common">Penicillium notatum</name>
    <dbReference type="NCBI Taxonomy" id="5076"/>
    <lineage>
        <taxon>Eukaryota</taxon>
        <taxon>Fungi</taxon>
        <taxon>Dikarya</taxon>
        <taxon>Ascomycota</taxon>
        <taxon>Pezizomycotina</taxon>
        <taxon>Eurotiomycetes</taxon>
        <taxon>Eurotiomycetidae</taxon>
        <taxon>Eurotiales</taxon>
        <taxon>Aspergillaceae</taxon>
        <taxon>Penicillium</taxon>
        <taxon>Penicillium chrysogenum species complex</taxon>
    </lineage>
</organism>
<keyword evidence="2" id="KW-1185">Reference proteome</keyword>
<dbReference type="Proteomes" id="UP001220256">
    <property type="component" value="Unassembled WGS sequence"/>
</dbReference>
<proteinExistence type="predicted"/>
<evidence type="ECO:0000313" key="1">
    <source>
        <dbReference type="EMBL" id="KAJ5256161.1"/>
    </source>
</evidence>
<gene>
    <name evidence="1" type="ORF">N7505_011312</name>
</gene>
<evidence type="ECO:0000313" key="2">
    <source>
        <dbReference type="Proteomes" id="UP001220256"/>
    </source>
</evidence>
<sequence>MYVPALSVAFFDCPVSLGDVGIIAAITRTKSRSSFGRRAVILGEADGIPQVLSICGSLEASRGGGWAVTSSRLGASGTQVQEVSWEGLKSNWACTIPV</sequence>
<dbReference type="EMBL" id="JAPVEB010000010">
    <property type="protein sequence ID" value="KAJ5256161.1"/>
    <property type="molecule type" value="Genomic_DNA"/>
</dbReference>
<accession>A0ABQ8W6D0</accession>
<reference evidence="1 2" key="1">
    <citation type="journal article" date="2023" name="IMA Fungus">
        <title>Comparative genomic study of the Penicillium genus elucidates a diverse pangenome and 15 lateral gene transfer events.</title>
        <authorList>
            <person name="Petersen C."/>
            <person name="Sorensen T."/>
            <person name="Nielsen M.R."/>
            <person name="Sondergaard T.E."/>
            <person name="Sorensen J.L."/>
            <person name="Fitzpatrick D.A."/>
            <person name="Frisvad J.C."/>
            <person name="Nielsen K.L."/>
        </authorList>
    </citation>
    <scope>NUCLEOTIDE SEQUENCE [LARGE SCALE GENOMIC DNA]</scope>
    <source>
        <strain evidence="1 2">IBT 3361</strain>
    </source>
</reference>
<protein>
    <submittedName>
        <fullName evidence="1">Uncharacterized protein</fullName>
    </submittedName>
</protein>
<comment type="caution">
    <text evidence="1">The sequence shown here is derived from an EMBL/GenBank/DDBJ whole genome shotgun (WGS) entry which is preliminary data.</text>
</comment>
<name>A0ABQ8W6D0_PENCH</name>